<dbReference type="Proteomes" id="UP000000343">
    <property type="component" value="Chromosome"/>
</dbReference>
<dbReference type="InterPro" id="IPR002123">
    <property type="entry name" value="Plipid/glycerol_acylTrfase"/>
</dbReference>
<dbReference type="GO" id="GO:0003841">
    <property type="term" value="F:1-acylglycerol-3-phosphate O-acyltransferase activity"/>
    <property type="evidence" value="ECO:0007669"/>
    <property type="project" value="TreeGrafter"/>
</dbReference>
<name>E8X159_GRATM</name>
<feature type="domain" description="Phospholipid/glycerol acyltransferase" evidence="4">
    <location>
        <begin position="47"/>
        <end position="166"/>
    </location>
</feature>
<evidence type="ECO:0000259" key="4">
    <source>
        <dbReference type="SMART" id="SM00563"/>
    </source>
</evidence>
<dbReference type="KEGG" id="acm:AciX9_0857"/>
<evidence type="ECO:0000256" key="1">
    <source>
        <dbReference type="ARBA" id="ARBA00005189"/>
    </source>
</evidence>
<comment type="pathway">
    <text evidence="1">Lipid metabolism.</text>
</comment>
<keyword evidence="2 5" id="KW-0808">Transferase</keyword>
<dbReference type="Pfam" id="PF01553">
    <property type="entry name" value="Acyltransferase"/>
    <property type="match status" value="1"/>
</dbReference>
<keyword evidence="3 5" id="KW-0012">Acyltransferase</keyword>
<dbReference type="OrthoDB" id="152799at2"/>
<dbReference type="STRING" id="1198114.AciX9_0857"/>
<dbReference type="GO" id="GO:0005886">
    <property type="term" value="C:plasma membrane"/>
    <property type="evidence" value="ECO:0007669"/>
    <property type="project" value="TreeGrafter"/>
</dbReference>
<reference evidence="6" key="1">
    <citation type="submission" date="2011-01" db="EMBL/GenBank/DDBJ databases">
        <title>Complete sequence of chromosome of Acidobacterium sp. MP5ACTX9.</title>
        <authorList>
            <consortium name="US DOE Joint Genome Institute"/>
            <person name="Lucas S."/>
            <person name="Copeland A."/>
            <person name="Lapidus A."/>
            <person name="Cheng J.-F."/>
            <person name="Goodwin L."/>
            <person name="Pitluck S."/>
            <person name="Teshima H."/>
            <person name="Detter J.C."/>
            <person name="Han C."/>
            <person name="Tapia R."/>
            <person name="Land M."/>
            <person name="Hauser L."/>
            <person name="Kyrpides N."/>
            <person name="Ivanova N."/>
            <person name="Ovchinnikova G."/>
            <person name="Pagani I."/>
            <person name="Rawat S.R."/>
            <person name="Mannisto M."/>
            <person name="Haggblom M.M."/>
            <person name="Woyke T."/>
        </authorList>
    </citation>
    <scope>NUCLEOTIDE SEQUENCE [LARGE SCALE GENOMIC DNA]</scope>
    <source>
        <strain evidence="6">MP5ACTX9</strain>
    </source>
</reference>
<dbReference type="EMBL" id="CP002480">
    <property type="protein sequence ID" value="ADW67925.1"/>
    <property type="molecule type" value="Genomic_DNA"/>
</dbReference>
<sequence>METPYISKPVLGFFRRIVRGYFRRHFRAVRVRGAERFAAAGTDGRPLIVYANHGSWWDPMVQVLLAAELMPGRKHYAPMDAAALERYGIFKRIGVFGVEMKTARGAAQFLRTGLRVLREGGVIWVTPQGRFADARERPLEFKPGLAALAAKVAGGCTVIPLAIEYPFWDERLPETLLLFGEAVTVEGDSAEAVEGRLKWALQRAMDELQELAIARDARAFTVLRKGRVGTGGFYELGQRVWARVRGRRYQAEHTVMPEEEQG</sequence>
<dbReference type="AlphaFoldDB" id="E8X159"/>
<dbReference type="PANTHER" id="PTHR10434">
    <property type="entry name" value="1-ACYL-SN-GLYCEROL-3-PHOSPHATE ACYLTRANSFERASE"/>
    <property type="match status" value="1"/>
</dbReference>
<dbReference type="PaxDb" id="1198114-AciX9_0857"/>
<dbReference type="SMART" id="SM00563">
    <property type="entry name" value="PlsC"/>
    <property type="match status" value="1"/>
</dbReference>
<dbReference type="HOGENOM" id="CLU_097817_0_0_0"/>
<accession>E8X159</accession>
<dbReference type="SUPFAM" id="SSF69593">
    <property type="entry name" value="Glycerol-3-phosphate (1)-acyltransferase"/>
    <property type="match status" value="1"/>
</dbReference>
<dbReference type="PANTHER" id="PTHR10434:SF11">
    <property type="entry name" value="1-ACYL-SN-GLYCEROL-3-PHOSPHATE ACYLTRANSFERASE"/>
    <property type="match status" value="1"/>
</dbReference>
<organism evidence="6">
    <name type="scientific">Granulicella tundricola (strain ATCC BAA-1859 / DSM 23138 / MP5ACTX9)</name>
    <dbReference type="NCBI Taxonomy" id="1198114"/>
    <lineage>
        <taxon>Bacteria</taxon>
        <taxon>Pseudomonadati</taxon>
        <taxon>Acidobacteriota</taxon>
        <taxon>Terriglobia</taxon>
        <taxon>Terriglobales</taxon>
        <taxon>Acidobacteriaceae</taxon>
        <taxon>Granulicella</taxon>
    </lineage>
</organism>
<keyword evidence="6" id="KW-1185">Reference proteome</keyword>
<dbReference type="CDD" id="cd06551">
    <property type="entry name" value="LPLAT"/>
    <property type="match status" value="1"/>
</dbReference>
<proteinExistence type="predicted"/>
<protein>
    <submittedName>
        <fullName evidence="5">Phospholipid/glycerol acyltransferase</fullName>
    </submittedName>
</protein>
<dbReference type="GO" id="GO:0006654">
    <property type="term" value="P:phosphatidic acid biosynthetic process"/>
    <property type="evidence" value="ECO:0007669"/>
    <property type="project" value="TreeGrafter"/>
</dbReference>
<evidence type="ECO:0000313" key="6">
    <source>
        <dbReference type="Proteomes" id="UP000000343"/>
    </source>
</evidence>
<dbReference type="RefSeq" id="WP_013579250.1">
    <property type="nucleotide sequence ID" value="NC_015064.1"/>
</dbReference>
<evidence type="ECO:0000256" key="3">
    <source>
        <dbReference type="ARBA" id="ARBA00023315"/>
    </source>
</evidence>
<evidence type="ECO:0000256" key="2">
    <source>
        <dbReference type="ARBA" id="ARBA00022679"/>
    </source>
</evidence>
<evidence type="ECO:0000313" key="5">
    <source>
        <dbReference type="EMBL" id="ADW67925.1"/>
    </source>
</evidence>
<dbReference type="eggNOG" id="COG0204">
    <property type="taxonomic scope" value="Bacteria"/>
</dbReference>
<gene>
    <name evidence="5" type="ordered locus">AciX9_0857</name>
</gene>